<sequence>MNLFKESLHTIITQVFCLLFGIGVSIVLNRVLGPASKGEFVSLLFIPQLVISCTTLGLAVSGSYFIGKGKYPEGDIVLSNLGRRG</sequence>
<accession>A0A235BUE7</accession>
<dbReference type="Proteomes" id="UP000215215">
    <property type="component" value="Unassembled WGS sequence"/>
</dbReference>
<feature type="transmembrane region" description="Helical" evidence="1">
    <location>
        <begin position="40"/>
        <end position="60"/>
    </location>
</feature>
<feature type="transmembrane region" description="Helical" evidence="1">
    <location>
        <begin position="7"/>
        <end position="28"/>
    </location>
</feature>
<reference evidence="2 3" key="1">
    <citation type="submission" date="2017-07" db="EMBL/GenBank/DDBJ databases">
        <title>Recovery of genomes from metagenomes via a dereplication, aggregation, and scoring strategy.</title>
        <authorList>
            <person name="Sieber C.M."/>
            <person name="Probst A.J."/>
            <person name="Sharrar A."/>
            <person name="Thomas B.C."/>
            <person name="Hess M."/>
            <person name="Tringe S.G."/>
            <person name="Banfield J.F."/>
        </authorList>
    </citation>
    <scope>NUCLEOTIDE SEQUENCE [LARGE SCALE GENOMIC DNA]</scope>
    <source>
        <strain evidence="2">JGI_Cruoil_03_44_89</strain>
    </source>
</reference>
<protein>
    <submittedName>
        <fullName evidence="2">Uncharacterized protein</fullName>
    </submittedName>
</protein>
<name>A0A235BUE7_UNCW3</name>
<keyword evidence="1" id="KW-0472">Membrane</keyword>
<evidence type="ECO:0000313" key="2">
    <source>
        <dbReference type="EMBL" id="OYD16070.1"/>
    </source>
</evidence>
<evidence type="ECO:0000313" key="3">
    <source>
        <dbReference type="Proteomes" id="UP000215215"/>
    </source>
</evidence>
<evidence type="ECO:0000256" key="1">
    <source>
        <dbReference type="SAM" id="Phobius"/>
    </source>
</evidence>
<gene>
    <name evidence="2" type="ORF">CH333_04340</name>
</gene>
<dbReference type="EMBL" id="NOZQ01000088">
    <property type="protein sequence ID" value="OYD16070.1"/>
    <property type="molecule type" value="Genomic_DNA"/>
</dbReference>
<keyword evidence="1" id="KW-0812">Transmembrane</keyword>
<comment type="caution">
    <text evidence="2">The sequence shown here is derived from an EMBL/GenBank/DDBJ whole genome shotgun (WGS) entry which is preliminary data.</text>
</comment>
<organism evidence="2 3">
    <name type="scientific">candidate division WOR-3 bacterium JGI_Cruoil_03_44_89</name>
    <dbReference type="NCBI Taxonomy" id="1973748"/>
    <lineage>
        <taxon>Bacteria</taxon>
        <taxon>Bacteria division WOR-3</taxon>
    </lineage>
</organism>
<proteinExistence type="predicted"/>
<dbReference type="AlphaFoldDB" id="A0A235BUE7"/>
<keyword evidence="1" id="KW-1133">Transmembrane helix</keyword>